<feature type="region of interest" description="Disordered" evidence="1">
    <location>
        <begin position="119"/>
        <end position="147"/>
    </location>
</feature>
<sequence>MAYYMELNDPVLKRRVFQVKGLSKFSSLLQMHTLVREEKNDMEEQARVKHELKNAEFIQMLKYLQAGSITQADMNTFMAAMGPTSSSSSNITIPSPRTHLLIGVTQISNQDRWNRTHVDSSQFNSNHQLQQPQTSRSIRPNNQRNDL</sequence>
<dbReference type="Proteomes" id="UP000283383">
    <property type="component" value="Unassembled WGS sequence"/>
</dbReference>
<dbReference type="EMBL" id="MCBQ01010639">
    <property type="protein sequence ID" value="RKF71218.1"/>
    <property type="molecule type" value="Genomic_DNA"/>
</dbReference>
<dbReference type="AlphaFoldDB" id="A0A420I9K9"/>
<evidence type="ECO:0000313" key="3">
    <source>
        <dbReference type="Proteomes" id="UP000283383"/>
    </source>
</evidence>
<name>A0A420I9K9_9PEZI</name>
<organism evidence="2 3">
    <name type="scientific">Golovinomyces cichoracearum</name>
    <dbReference type="NCBI Taxonomy" id="62708"/>
    <lineage>
        <taxon>Eukaryota</taxon>
        <taxon>Fungi</taxon>
        <taxon>Dikarya</taxon>
        <taxon>Ascomycota</taxon>
        <taxon>Pezizomycotina</taxon>
        <taxon>Leotiomycetes</taxon>
        <taxon>Erysiphales</taxon>
        <taxon>Erysiphaceae</taxon>
        <taxon>Golovinomyces</taxon>
    </lineage>
</organism>
<gene>
    <name evidence="2" type="ORF">GcM3_106034</name>
</gene>
<comment type="caution">
    <text evidence="2">The sequence shown here is derived from an EMBL/GenBank/DDBJ whole genome shotgun (WGS) entry which is preliminary data.</text>
</comment>
<keyword evidence="3" id="KW-1185">Reference proteome</keyword>
<proteinExistence type="predicted"/>
<accession>A0A420I9K9</accession>
<reference evidence="2 3" key="1">
    <citation type="journal article" date="2018" name="BMC Genomics">
        <title>Comparative genome analyses reveal sequence features reflecting distinct modes of host-adaptation between dicot and monocot powdery mildew.</title>
        <authorList>
            <person name="Wu Y."/>
            <person name="Ma X."/>
            <person name="Pan Z."/>
            <person name="Kale S.D."/>
            <person name="Song Y."/>
            <person name="King H."/>
            <person name="Zhang Q."/>
            <person name="Presley C."/>
            <person name="Deng X."/>
            <person name="Wei C.I."/>
            <person name="Xiao S."/>
        </authorList>
    </citation>
    <scope>NUCLEOTIDE SEQUENCE [LARGE SCALE GENOMIC DNA]</scope>
    <source>
        <strain evidence="2">UMSG3</strain>
    </source>
</reference>
<evidence type="ECO:0000313" key="2">
    <source>
        <dbReference type="EMBL" id="RKF71218.1"/>
    </source>
</evidence>
<protein>
    <submittedName>
        <fullName evidence="2">Uncharacterized protein</fullName>
    </submittedName>
</protein>
<evidence type="ECO:0000256" key="1">
    <source>
        <dbReference type="SAM" id="MobiDB-lite"/>
    </source>
</evidence>